<keyword evidence="10 11" id="KW-0472">Membrane</keyword>
<dbReference type="EC" id="7.1.1.-" evidence="11"/>
<keyword evidence="8 11" id="KW-1133">Transmembrane helix</keyword>
<evidence type="ECO:0000256" key="9">
    <source>
        <dbReference type="ARBA" id="ARBA00023027"/>
    </source>
</evidence>
<organism evidence="13 14">
    <name type="scientific">Candidatus Scalindua brodae</name>
    <dbReference type="NCBI Taxonomy" id="237368"/>
    <lineage>
        <taxon>Bacteria</taxon>
        <taxon>Pseudomonadati</taxon>
        <taxon>Planctomycetota</taxon>
        <taxon>Candidatus Brocadiia</taxon>
        <taxon>Candidatus Brocadiales</taxon>
        <taxon>Candidatus Scalinduaceae</taxon>
        <taxon>Candidatus Scalindua</taxon>
    </lineage>
</organism>
<evidence type="ECO:0000256" key="12">
    <source>
        <dbReference type="RuleBase" id="RU003639"/>
    </source>
</evidence>
<dbReference type="PANTHER" id="PTHR11058">
    <property type="entry name" value="NADH-UBIQUINONE OXIDOREDUCTASE CHAIN 3"/>
    <property type="match status" value="1"/>
</dbReference>
<dbReference type="eggNOG" id="COG0838">
    <property type="taxonomic scope" value="Bacteria"/>
</dbReference>
<dbReference type="GO" id="GO:0030964">
    <property type="term" value="C:NADH dehydrogenase complex"/>
    <property type="evidence" value="ECO:0007669"/>
    <property type="project" value="TreeGrafter"/>
</dbReference>
<comment type="similarity">
    <text evidence="2 11 12">Belongs to the complex I subunit 3 family.</text>
</comment>
<sequence>MLVSYLPILILLLVVMGFAVSNLILSASVGRQKPSAEKLSPYECGVKPTGTARNRFSVKFYLIAMMFVVFDIEVVFLYPWAVVFKSLKIFGLIEMAIFIVILLLCYVYIWKRGGLEWE</sequence>
<accession>A0A0B0EGN6</accession>
<dbReference type="GO" id="GO:0050136">
    <property type="term" value="F:NADH dehydrogenase (quinone) (non-electrogenic) activity"/>
    <property type="evidence" value="ECO:0007669"/>
    <property type="project" value="UniProtKB-UniRule"/>
</dbReference>
<name>A0A0B0EGN6_9BACT</name>
<evidence type="ECO:0000256" key="11">
    <source>
        <dbReference type="HAMAP-Rule" id="MF_01394"/>
    </source>
</evidence>
<evidence type="ECO:0000256" key="6">
    <source>
        <dbReference type="ARBA" id="ARBA00022719"/>
    </source>
</evidence>
<evidence type="ECO:0000256" key="7">
    <source>
        <dbReference type="ARBA" id="ARBA00022967"/>
    </source>
</evidence>
<dbReference type="PANTHER" id="PTHR11058:SF22">
    <property type="entry name" value="NADH-QUINONE OXIDOREDUCTASE SUBUNIT A"/>
    <property type="match status" value="1"/>
</dbReference>
<comment type="caution">
    <text evidence="13">The sequence shown here is derived from an EMBL/GenBank/DDBJ whole genome shotgun (WGS) entry which is preliminary data.</text>
</comment>
<dbReference type="EMBL" id="JRYO01000143">
    <property type="protein sequence ID" value="KHE92247.1"/>
    <property type="molecule type" value="Genomic_DNA"/>
</dbReference>
<protein>
    <recommendedName>
        <fullName evidence="11">NADH-quinone oxidoreductase subunit A</fullName>
        <ecNumber evidence="11">7.1.1.-</ecNumber>
    </recommendedName>
    <alternativeName>
        <fullName evidence="11">NADH dehydrogenase I subunit A</fullName>
    </alternativeName>
    <alternativeName>
        <fullName evidence="11">NDH-1 subunit A</fullName>
    </alternativeName>
    <alternativeName>
        <fullName evidence="11">NUO1</fullName>
    </alternativeName>
</protein>
<comment type="catalytic activity">
    <reaction evidence="11 12">
        <text>a quinone + NADH + 5 H(+)(in) = a quinol + NAD(+) + 4 H(+)(out)</text>
        <dbReference type="Rhea" id="RHEA:57888"/>
        <dbReference type="ChEBI" id="CHEBI:15378"/>
        <dbReference type="ChEBI" id="CHEBI:24646"/>
        <dbReference type="ChEBI" id="CHEBI:57540"/>
        <dbReference type="ChEBI" id="CHEBI:57945"/>
        <dbReference type="ChEBI" id="CHEBI:132124"/>
    </reaction>
</comment>
<dbReference type="GO" id="GO:0008137">
    <property type="term" value="F:NADH dehydrogenase (ubiquinone) activity"/>
    <property type="evidence" value="ECO:0007669"/>
    <property type="project" value="InterPro"/>
</dbReference>
<dbReference type="Pfam" id="PF00507">
    <property type="entry name" value="Oxidored_q4"/>
    <property type="match status" value="1"/>
</dbReference>
<gene>
    <name evidence="11" type="primary">nuoA</name>
    <name evidence="13" type="ORF">SCABRO_02010</name>
</gene>
<proteinExistence type="inferred from homology"/>
<evidence type="ECO:0000256" key="4">
    <source>
        <dbReference type="ARBA" id="ARBA00022475"/>
    </source>
</evidence>
<comment type="function">
    <text evidence="11">NDH-1 shuttles electrons from NADH, via FMN and iron-sulfur (Fe-S) centers, to quinones in the respiratory chain. The immediate electron acceptor for the enzyme in this species is believed to be ubiquinone. Couples the redox reaction to proton translocation (for every two electrons transferred, four hydrogen ions are translocated across the cytoplasmic membrane), and thus conserves the redox energy in a proton gradient.</text>
</comment>
<evidence type="ECO:0000313" key="14">
    <source>
        <dbReference type="Proteomes" id="UP000030652"/>
    </source>
</evidence>
<dbReference type="InterPro" id="IPR000440">
    <property type="entry name" value="NADH_UbQ/plastoQ_OxRdtase_su3"/>
</dbReference>
<evidence type="ECO:0000256" key="8">
    <source>
        <dbReference type="ARBA" id="ARBA00022989"/>
    </source>
</evidence>
<dbReference type="Proteomes" id="UP000030652">
    <property type="component" value="Unassembled WGS sequence"/>
</dbReference>
<dbReference type="HAMAP" id="MF_01394">
    <property type="entry name" value="NDH1_NuoA"/>
    <property type="match status" value="1"/>
</dbReference>
<reference evidence="13 14" key="1">
    <citation type="submission" date="2014-10" db="EMBL/GenBank/DDBJ databases">
        <title>Draft genome of anammox bacterium scalindua brodae, obtained using differential coverage binning of sequence data from two enrichment reactors.</title>
        <authorList>
            <person name="Speth D.R."/>
            <person name="Russ L."/>
            <person name="Kartal B."/>
            <person name="Op den Camp H.J."/>
            <person name="Dutilh B.E."/>
            <person name="Jetten M.S."/>
        </authorList>
    </citation>
    <scope>NUCLEOTIDE SEQUENCE [LARGE SCALE GENOMIC DNA]</scope>
    <source>
        <strain evidence="13">RU1</strain>
    </source>
</reference>
<evidence type="ECO:0000256" key="2">
    <source>
        <dbReference type="ARBA" id="ARBA00008472"/>
    </source>
</evidence>
<feature type="transmembrane region" description="Helical" evidence="11">
    <location>
        <begin position="6"/>
        <end position="25"/>
    </location>
</feature>
<dbReference type="FunFam" id="1.20.58.1610:FF:000002">
    <property type="entry name" value="NADH-quinone oxidoreductase subunit A"/>
    <property type="match status" value="1"/>
</dbReference>
<keyword evidence="3 11" id="KW-0813">Transport</keyword>
<keyword evidence="5 11" id="KW-0812">Transmembrane</keyword>
<evidence type="ECO:0000313" key="13">
    <source>
        <dbReference type="EMBL" id="KHE92247.1"/>
    </source>
</evidence>
<evidence type="ECO:0000256" key="5">
    <source>
        <dbReference type="ARBA" id="ARBA00022692"/>
    </source>
</evidence>
<keyword evidence="6 11" id="KW-0874">Quinone</keyword>
<keyword evidence="11" id="KW-0830">Ubiquinone</keyword>
<comment type="subcellular location">
    <subcellularLocation>
        <location evidence="11 12">Cell membrane</location>
        <topology evidence="11 12">Multi-pass membrane protein</topology>
    </subcellularLocation>
    <subcellularLocation>
        <location evidence="1">Membrane</location>
        <topology evidence="1">Multi-pass membrane protein</topology>
    </subcellularLocation>
</comment>
<keyword evidence="7 11" id="KW-1278">Translocase</keyword>
<evidence type="ECO:0000256" key="1">
    <source>
        <dbReference type="ARBA" id="ARBA00004141"/>
    </source>
</evidence>
<feature type="transmembrane region" description="Helical" evidence="11">
    <location>
        <begin position="60"/>
        <end position="83"/>
    </location>
</feature>
<feature type="transmembrane region" description="Helical" evidence="11">
    <location>
        <begin position="89"/>
        <end position="109"/>
    </location>
</feature>
<dbReference type="InterPro" id="IPR038430">
    <property type="entry name" value="NDAH_ubi_oxred_su3_sf"/>
</dbReference>
<keyword evidence="9 11" id="KW-0520">NAD</keyword>
<dbReference type="AlphaFoldDB" id="A0A0B0EGN6"/>
<dbReference type="InterPro" id="IPR023043">
    <property type="entry name" value="NAD(P)H_OxRDtase_bac/plastid"/>
</dbReference>
<keyword evidence="4 11" id="KW-1003">Cell membrane</keyword>
<dbReference type="Gene3D" id="1.20.58.1610">
    <property type="entry name" value="NADH:ubiquinone/plastoquinone oxidoreductase, chain 3"/>
    <property type="match status" value="1"/>
</dbReference>
<comment type="subunit">
    <text evidence="11">NDH-1 is composed of 14 different subunits. Subunits NuoA, H, J, K, L, M, N constitute the membrane sector of the complex.</text>
</comment>
<dbReference type="GO" id="GO:0048038">
    <property type="term" value="F:quinone binding"/>
    <property type="evidence" value="ECO:0007669"/>
    <property type="project" value="UniProtKB-KW"/>
</dbReference>
<dbReference type="GO" id="GO:0005886">
    <property type="term" value="C:plasma membrane"/>
    <property type="evidence" value="ECO:0007669"/>
    <property type="project" value="UniProtKB-SubCell"/>
</dbReference>
<evidence type="ECO:0000256" key="3">
    <source>
        <dbReference type="ARBA" id="ARBA00022448"/>
    </source>
</evidence>
<dbReference type="PATRIC" id="fig|237368.3.peg.2170"/>
<evidence type="ECO:0000256" key="10">
    <source>
        <dbReference type="ARBA" id="ARBA00023136"/>
    </source>
</evidence>